<evidence type="ECO:0000256" key="2">
    <source>
        <dbReference type="ARBA" id="ARBA00023043"/>
    </source>
</evidence>
<evidence type="ECO:0000259" key="4">
    <source>
        <dbReference type="PROSITE" id="PS50181"/>
    </source>
</evidence>
<feature type="repeat" description="ANK" evidence="3">
    <location>
        <begin position="87"/>
        <end position="119"/>
    </location>
</feature>
<dbReference type="PANTHER" id="PTHR24171:SF8">
    <property type="entry name" value="BRCA1-ASSOCIATED RING DOMAIN PROTEIN 1"/>
    <property type="match status" value="1"/>
</dbReference>
<dbReference type="Gene3D" id="1.25.40.20">
    <property type="entry name" value="Ankyrin repeat-containing domain"/>
    <property type="match status" value="1"/>
</dbReference>
<dbReference type="Pfam" id="PF12796">
    <property type="entry name" value="Ank_2"/>
    <property type="match status" value="1"/>
</dbReference>
<evidence type="ECO:0000256" key="1">
    <source>
        <dbReference type="ARBA" id="ARBA00022737"/>
    </source>
</evidence>
<dbReference type="Pfam" id="PF00023">
    <property type="entry name" value="Ank"/>
    <property type="match status" value="1"/>
</dbReference>
<feature type="repeat" description="ANK" evidence="3">
    <location>
        <begin position="120"/>
        <end position="152"/>
    </location>
</feature>
<gene>
    <name evidence="5" type="ORF">Poli38472_001461</name>
</gene>
<keyword evidence="1" id="KW-0677">Repeat</keyword>
<feature type="repeat" description="ANK" evidence="3">
    <location>
        <begin position="153"/>
        <end position="185"/>
    </location>
</feature>
<dbReference type="AlphaFoldDB" id="A0A8K1CV83"/>
<dbReference type="EMBL" id="SPLM01000001">
    <property type="protein sequence ID" value="TMW69305.1"/>
    <property type="molecule type" value="Genomic_DNA"/>
</dbReference>
<dbReference type="SMART" id="SM00248">
    <property type="entry name" value="ANK"/>
    <property type="match status" value="3"/>
</dbReference>
<evidence type="ECO:0000256" key="3">
    <source>
        <dbReference type="PROSITE-ProRule" id="PRU00023"/>
    </source>
</evidence>
<dbReference type="PROSITE" id="PS50088">
    <property type="entry name" value="ANK_REPEAT"/>
    <property type="match status" value="3"/>
</dbReference>
<dbReference type="PROSITE" id="PS50297">
    <property type="entry name" value="ANK_REP_REGION"/>
    <property type="match status" value="3"/>
</dbReference>
<reference evidence="5" key="1">
    <citation type="submission" date="2019-03" db="EMBL/GenBank/DDBJ databases">
        <title>Long read genome sequence of the mycoparasitic Pythium oligandrum ATCC 38472 isolated from sugarbeet rhizosphere.</title>
        <authorList>
            <person name="Gaulin E."/>
        </authorList>
    </citation>
    <scope>NUCLEOTIDE SEQUENCE</scope>
    <source>
        <strain evidence="5">ATCC 38472_TT</strain>
    </source>
</reference>
<dbReference type="GO" id="GO:0085020">
    <property type="term" value="P:protein K6-linked ubiquitination"/>
    <property type="evidence" value="ECO:0007669"/>
    <property type="project" value="TreeGrafter"/>
</dbReference>
<dbReference type="Proteomes" id="UP000794436">
    <property type="component" value="Unassembled WGS sequence"/>
</dbReference>
<evidence type="ECO:0000313" key="6">
    <source>
        <dbReference type="Proteomes" id="UP000794436"/>
    </source>
</evidence>
<dbReference type="Gene3D" id="1.20.1280.50">
    <property type="match status" value="1"/>
</dbReference>
<dbReference type="SMART" id="SM00256">
    <property type="entry name" value="FBOX"/>
    <property type="match status" value="1"/>
</dbReference>
<evidence type="ECO:0000313" key="5">
    <source>
        <dbReference type="EMBL" id="TMW69305.1"/>
    </source>
</evidence>
<dbReference type="SUPFAM" id="SSF48403">
    <property type="entry name" value="Ankyrin repeat"/>
    <property type="match status" value="1"/>
</dbReference>
<dbReference type="InterPro" id="IPR001810">
    <property type="entry name" value="F-box_dom"/>
</dbReference>
<dbReference type="InterPro" id="IPR002110">
    <property type="entry name" value="Ankyrin_rpt"/>
</dbReference>
<dbReference type="OrthoDB" id="61473at2759"/>
<protein>
    <recommendedName>
        <fullName evidence="4">F-box domain-containing protein</fullName>
    </recommendedName>
</protein>
<feature type="domain" description="F-box" evidence="4">
    <location>
        <begin position="220"/>
        <end position="266"/>
    </location>
</feature>
<keyword evidence="6" id="KW-1185">Reference proteome</keyword>
<dbReference type="PANTHER" id="PTHR24171">
    <property type="entry name" value="ANKYRIN REPEAT DOMAIN-CONTAINING PROTEIN 39-RELATED"/>
    <property type="match status" value="1"/>
</dbReference>
<dbReference type="Pfam" id="PF12937">
    <property type="entry name" value="F-box-like"/>
    <property type="match status" value="1"/>
</dbReference>
<sequence length="355" mass="39439">MKRTNSKGQRTEDIIHPEEDIPREQFFKSVPLMKLRVDGTSHATSLLSSAEHKVREQLLIASEKGKKHAVYLLLHQGVQQSRCRGMRGFSPLHHAATRGHLEVLQLLLNFGWGANIRNDFQETPLHLACYNGHTAIVEFLLDKGGDINALTSDGETPLFYAARKNHYRIVRILIRRECNLAVRNRFGDVAEDEATTEKTQVEFDVGKEDASRLYHGSGATSGEHAITQKLREQVLAYLDLKSLCRVAQVCYRWHRASDSPSLWRNLGISRWELSLQTTVGIGAISQMSMMSLGSSLQLNLTSTSGGSGTRRPSSCDQVSSRVLFESKSARRASGGHAGIILGVGRRPQTARTLAI</sequence>
<dbReference type="PROSITE" id="PS50181">
    <property type="entry name" value="FBOX"/>
    <property type="match status" value="1"/>
</dbReference>
<dbReference type="PRINTS" id="PR01415">
    <property type="entry name" value="ANKYRIN"/>
</dbReference>
<comment type="caution">
    <text evidence="5">The sequence shown here is derived from an EMBL/GenBank/DDBJ whole genome shotgun (WGS) entry which is preliminary data.</text>
</comment>
<proteinExistence type="predicted"/>
<keyword evidence="2 3" id="KW-0040">ANK repeat</keyword>
<dbReference type="GO" id="GO:0004842">
    <property type="term" value="F:ubiquitin-protein transferase activity"/>
    <property type="evidence" value="ECO:0007669"/>
    <property type="project" value="TreeGrafter"/>
</dbReference>
<accession>A0A8K1CV83</accession>
<dbReference type="SUPFAM" id="SSF81383">
    <property type="entry name" value="F-box domain"/>
    <property type="match status" value="1"/>
</dbReference>
<name>A0A8K1CV83_PYTOL</name>
<dbReference type="InterPro" id="IPR036047">
    <property type="entry name" value="F-box-like_dom_sf"/>
</dbReference>
<dbReference type="InterPro" id="IPR036770">
    <property type="entry name" value="Ankyrin_rpt-contain_sf"/>
</dbReference>
<organism evidence="5 6">
    <name type="scientific">Pythium oligandrum</name>
    <name type="common">Mycoparasitic fungus</name>
    <dbReference type="NCBI Taxonomy" id="41045"/>
    <lineage>
        <taxon>Eukaryota</taxon>
        <taxon>Sar</taxon>
        <taxon>Stramenopiles</taxon>
        <taxon>Oomycota</taxon>
        <taxon>Peronosporomycetes</taxon>
        <taxon>Pythiales</taxon>
        <taxon>Pythiaceae</taxon>
        <taxon>Pythium</taxon>
    </lineage>
</organism>